<keyword evidence="4 5" id="KW-0539">Nucleus</keyword>
<feature type="DNA-binding region" description="DM" evidence="5">
    <location>
        <begin position="47"/>
        <end position="94"/>
    </location>
</feature>
<feature type="compositionally biased region" description="Polar residues" evidence="6">
    <location>
        <begin position="388"/>
        <end position="408"/>
    </location>
</feature>
<keyword evidence="9" id="KW-1185">Reference proteome</keyword>
<feature type="region of interest" description="Disordered" evidence="6">
    <location>
        <begin position="333"/>
        <end position="422"/>
    </location>
</feature>
<comment type="caution">
    <text evidence="8">The sequence shown here is derived from an EMBL/GenBank/DDBJ whole genome shotgun (WGS) entry which is preliminary data.</text>
</comment>
<organism evidence="8 9">
    <name type="scientific">Meganyctiphanes norvegica</name>
    <name type="common">Northern krill</name>
    <name type="synonym">Thysanopoda norvegica</name>
    <dbReference type="NCBI Taxonomy" id="48144"/>
    <lineage>
        <taxon>Eukaryota</taxon>
        <taxon>Metazoa</taxon>
        <taxon>Ecdysozoa</taxon>
        <taxon>Arthropoda</taxon>
        <taxon>Crustacea</taxon>
        <taxon>Multicrustacea</taxon>
        <taxon>Malacostraca</taxon>
        <taxon>Eumalacostraca</taxon>
        <taxon>Eucarida</taxon>
        <taxon>Euphausiacea</taxon>
        <taxon>Euphausiidae</taxon>
        <taxon>Meganyctiphanes</taxon>
    </lineage>
</organism>
<evidence type="ECO:0000256" key="1">
    <source>
        <dbReference type="ARBA" id="ARBA00022723"/>
    </source>
</evidence>
<proteinExistence type="predicted"/>
<evidence type="ECO:0000259" key="7">
    <source>
        <dbReference type="PROSITE" id="PS50809"/>
    </source>
</evidence>
<dbReference type="GO" id="GO:0007548">
    <property type="term" value="P:sex differentiation"/>
    <property type="evidence" value="ECO:0007669"/>
    <property type="project" value="TreeGrafter"/>
</dbReference>
<keyword evidence="2 5" id="KW-0862">Zinc</keyword>
<dbReference type="GO" id="GO:0000981">
    <property type="term" value="F:DNA-binding transcription factor activity, RNA polymerase II-specific"/>
    <property type="evidence" value="ECO:0007669"/>
    <property type="project" value="TreeGrafter"/>
</dbReference>
<dbReference type="Pfam" id="PF00751">
    <property type="entry name" value="DM"/>
    <property type="match status" value="1"/>
</dbReference>
<dbReference type="PANTHER" id="PTHR12322:SF53">
    <property type="entry name" value="DOUBLESEX-MAB RELATED 11E"/>
    <property type="match status" value="1"/>
</dbReference>
<feature type="domain" description="DM" evidence="7">
    <location>
        <begin position="47"/>
        <end position="94"/>
    </location>
</feature>
<gene>
    <name evidence="8" type="ORF">MNOR_LOCUS22396</name>
</gene>
<keyword evidence="3 5" id="KW-0238">DNA-binding</keyword>
<evidence type="ECO:0000256" key="4">
    <source>
        <dbReference type="ARBA" id="ARBA00023242"/>
    </source>
</evidence>
<feature type="compositionally biased region" description="Low complexity" evidence="6">
    <location>
        <begin position="18"/>
        <end position="29"/>
    </location>
</feature>
<dbReference type="EMBL" id="CAXKWB010018812">
    <property type="protein sequence ID" value="CAL4121225.1"/>
    <property type="molecule type" value="Genomic_DNA"/>
</dbReference>
<evidence type="ECO:0000313" key="9">
    <source>
        <dbReference type="Proteomes" id="UP001497623"/>
    </source>
</evidence>
<dbReference type="SUPFAM" id="SSF82927">
    <property type="entry name" value="Cysteine-rich DNA binding domain, (DM domain)"/>
    <property type="match status" value="1"/>
</dbReference>
<evidence type="ECO:0000256" key="5">
    <source>
        <dbReference type="PROSITE-ProRule" id="PRU00070"/>
    </source>
</evidence>
<feature type="region of interest" description="Disordered" evidence="6">
    <location>
        <begin position="93"/>
        <end position="128"/>
    </location>
</feature>
<accession>A0AAV2RBS5</accession>
<feature type="compositionally biased region" description="Low complexity" evidence="6">
    <location>
        <begin position="108"/>
        <end position="124"/>
    </location>
</feature>
<dbReference type="InterPro" id="IPR001275">
    <property type="entry name" value="DM_DNA-bd"/>
</dbReference>
<dbReference type="InterPro" id="IPR036407">
    <property type="entry name" value="DM_DNA-bd_sf"/>
</dbReference>
<feature type="compositionally biased region" description="Low complexity" evidence="6">
    <location>
        <begin position="344"/>
        <end position="368"/>
    </location>
</feature>
<dbReference type="GO" id="GO:0000978">
    <property type="term" value="F:RNA polymerase II cis-regulatory region sequence-specific DNA binding"/>
    <property type="evidence" value="ECO:0007669"/>
    <property type="project" value="TreeGrafter"/>
</dbReference>
<dbReference type="PANTHER" id="PTHR12322">
    <property type="entry name" value="DOUBLESEX AND MAB-3 RELATED TRANSCRIPTION FACTOR DMRT"/>
    <property type="match status" value="1"/>
</dbReference>
<dbReference type="AlphaFoldDB" id="A0AAV2RBS5"/>
<protein>
    <recommendedName>
        <fullName evidence="7">DM domain-containing protein</fullName>
    </recommendedName>
</protein>
<keyword evidence="1 5" id="KW-0479">Metal-binding</keyword>
<dbReference type="GO" id="GO:0005634">
    <property type="term" value="C:nucleus"/>
    <property type="evidence" value="ECO:0007669"/>
    <property type="project" value="UniProtKB-SubCell"/>
</dbReference>
<evidence type="ECO:0000256" key="3">
    <source>
        <dbReference type="ARBA" id="ARBA00023125"/>
    </source>
</evidence>
<dbReference type="Gene3D" id="4.10.1040.10">
    <property type="entry name" value="DM DNA-binding domain"/>
    <property type="match status" value="1"/>
</dbReference>
<dbReference type="FunFam" id="4.10.1040.10:FF:000001">
    <property type="entry name" value="doublesex- and mab-3-related transcription factor 1"/>
    <property type="match status" value="1"/>
</dbReference>
<feature type="region of interest" description="Disordered" evidence="6">
    <location>
        <begin position="1"/>
        <end position="37"/>
    </location>
</feature>
<name>A0AAV2RBS5_MEGNR</name>
<dbReference type="SMART" id="SM00301">
    <property type="entry name" value="DM"/>
    <property type="match status" value="1"/>
</dbReference>
<sequence length="465" mass="50811">MASTVTHASLKVPASLGTTTRTTSKTSTSGAIKNNGSSRRLLRTPKCARCRNHGVVSCLKGHKKLCRWRDCRCANCLLVVERQRVMAAQVALRRQQASEQKDEGTRTGEGPSTEPTTATAAGGTEKPESQATLAARAKLRTAEVLLQQKRLYQRHLRTLQQSQLARDLMTNLRQRLGREWRAPPYLSERQRKRRAFADRDLETVMMERETLLLQQQQQPLVHGVSHDWSRHMQQFPVHLQEALRVQPQPAAALFQLLMDACGGDRELALHYLTQAPPNGILRQDDQVAGIPHVAQELPSRFLQLSLVNSGHSQVAMGRPVSQVTVGHQLSSSRSSAFTAVGRESPSSSSSSSSSSSCSPPAPGASPGSRLDHPTHSSPPHHYGAPDTPDSSPAEMNSPNLSSRMTTPTKEVASPYSHSHTLERTCSQSISQGSSVVRSEDIAAPSVTTFPRRSLISFSVESIIGK</sequence>
<evidence type="ECO:0000256" key="6">
    <source>
        <dbReference type="SAM" id="MobiDB-lite"/>
    </source>
</evidence>
<dbReference type="PROSITE" id="PS50809">
    <property type="entry name" value="DM_2"/>
    <property type="match status" value="1"/>
</dbReference>
<dbReference type="GO" id="GO:0046872">
    <property type="term" value="F:metal ion binding"/>
    <property type="evidence" value="ECO:0007669"/>
    <property type="project" value="UniProtKB-KW"/>
</dbReference>
<dbReference type="Proteomes" id="UP001497623">
    <property type="component" value="Unassembled WGS sequence"/>
</dbReference>
<evidence type="ECO:0000256" key="2">
    <source>
        <dbReference type="ARBA" id="ARBA00022833"/>
    </source>
</evidence>
<dbReference type="PROSITE" id="PS40000">
    <property type="entry name" value="DM_1"/>
    <property type="match status" value="1"/>
</dbReference>
<reference evidence="8 9" key="1">
    <citation type="submission" date="2024-05" db="EMBL/GenBank/DDBJ databases">
        <authorList>
            <person name="Wallberg A."/>
        </authorList>
    </citation>
    <scope>NUCLEOTIDE SEQUENCE [LARGE SCALE GENOMIC DNA]</scope>
</reference>
<comment type="subcellular location">
    <subcellularLocation>
        <location evidence="5">Nucleus</location>
    </subcellularLocation>
</comment>
<dbReference type="InterPro" id="IPR026607">
    <property type="entry name" value="DMRT"/>
</dbReference>
<evidence type="ECO:0000313" key="8">
    <source>
        <dbReference type="EMBL" id="CAL4121225.1"/>
    </source>
</evidence>